<evidence type="ECO:0000256" key="6">
    <source>
        <dbReference type="ARBA" id="ARBA00022824"/>
    </source>
</evidence>
<keyword evidence="15" id="KW-1185">Reference proteome</keyword>
<evidence type="ECO:0000256" key="10">
    <source>
        <dbReference type="ARBA" id="ARBA00048109"/>
    </source>
</evidence>
<evidence type="ECO:0008006" key="16">
    <source>
        <dbReference type="Google" id="ProtNLM"/>
    </source>
</evidence>
<dbReference type="EMBL" id="CP133612">
    <property type="protein sequence ID" value="WMV11576.1"/>
    <property type="molecule type" value="Genomic_DNA"/>
</dbReference>
<feature type="domain" description="O-acyltransferase WSD1 C-terminal" evidence="13">
    <location>
        <begin position="340"/>
        <end position="482"/>
    </location>
</feature>
<accession>A0AAF0PZV9</accession>
<comment type="catalytic activity">
    <reaction evidence="9">
        <text>a long chain fatty alcohol + a fatty acyl-CoA = a long-chain alcohol wax ester + CoA</text>
        <dbReference type="Rhea" id="RHEA:38443"/>
        <dbReference type="ChEBI" id="CHEBI:17135"/>
        <dbReference type="ChEBI" id="CHEBI:57287"/>
        <dbReference type="ChEBI" id="CHEBI:77636"/>
        <dbReference type="ChEBI" id="CHEBI:235323"/>
        <dbReference type="EC" id="2.3.1.75"/>
    </reaction>
</comment>
<evidence type="ECO:0000256" key="1">
    <source>
        <dbReference type="ARBA" id="ARBA00004162"/>
    </source>
</evidence>
<evidence type="ECO:0000313" key="15">
    <source>
        <dbReference type="Proteomes" id="UP001234989"/>
    </source>
</evidence>
<dbReference type="Proteomes" id="UP001234989">
    <property type="component" value="Chromosome 1"/>
</dbReference>
<dbReference type="InterPro" id="IPR045034">
    <property type="entry name" value="O-acyltransferase_WSD1-like"/>
</dbReference>
<dbReference type="PANTHER" id="PTHR31650">
    <property type="entry name" value="O-ACYLTRANSFERASE (WSD1-LIKE) FAMILY PROTEIN"/>
    <property type="match status" value="1"/>
</dbReference>
<comment type="pathway">
    <text evidence="4">Lipid metabolism.</text>
</comment>
<evidence type="ECO:0000256" key="5">
    <source>
        <dbReference type="ARBA" id="ARBA00022679"/>
    </source>
</evidence>
<protein>
    <recommendedName>
        <fullName evidence="16">Diacylglycerol O-acyltransferase</fullName>
    </recommendedName>
</protein>
<evidence type="ECO:0000256" key="8">
    <source>
        <dbReference type="ARBA" id="ARBA00024360"/>
    </source>
</evidence>
<dbReference type="GO" id="GO:0047196">
    <property type="term" value="F:long-chain-alcohol O-fatty-acyltransferase activity"/>
    <property type="evidence" value="ECO:0007669"/>
    <property type="project" value="UniProtKB-EC"/>
</dbReference>
<keyword evidence="5" id="KW-0808">Transferase</keyword>
<evidence type="ECO:0000256" key="9">
    <source>
        <dbReference type="ARBA" id="ARBA00047604"/>
    </source>
</evidence>
<keyword evidence="11" id="KW-0472">Membrane</keyword>
<dbReference type="Pfam" id="PF03007">
    <property type="entry name" value="WS_DGAT_cat"/>
    <property type="match status" value="1"/>
</dbReference>
<evidence type="ECO:0000259" key="13">
    <source>
        <dbReference type="Pfam" id="PF06974"/>
    </source>
</evidence>
<reference evidence="14" key="1">
    <citation type="submission" date="2023-08" db="EMBL/GenBank/DDBJ databases">
        <title>A de novo genome assembly of Solanum verrucosum Schlechtendal, a Mexican diploid species geographically isolated from the other diploid A-genome species in potato relatives.</title>
        <authorList>
            <person name="Hosaka K."/>
        </authorList>
    </citation>
    <scope>NUCLEOTIDE SEQUENCE</scope>
    <source>
        <tissue evidence="14">Young leaves</tissue>
    </source>
</reference>
<evidence type="ECO:0000313" key="14">
    <source>
        <dbReference type="EMBL" id="WMV11576.1"/>
    </source>
</evidence>
<feature type="transmembrane region" description="Helical" evidence="11">
    <location>
        <begin position="210"/>
        <end position="234"/>
    </location>
</feature>
<keyword evidence="6" id="KW-0256">Endoplasmic reticulum</keyword>
<proteinExistence type="inferred from homology"/>
<evidence type="ECO:0000256" key="4">
    <source>
        <dbReference type="ARBA" id="ARBA00005189"/>
    </source>
</evidence>
<dbReference type="GO" id="GO:0005886">
    <property type="term" value="C:plasma membrane"/>
    <property type="evidence" value="ECO:0007669"/>
    <property type="project" value="UniProtKB-SubCell"/>
</dbReference>
<evidence type="ECO:0000256" key="3">
    <source>
        <dbReference type="ARBA" id="ARBA00004771"/>
    </source>
</evidence>
<dbReference type="AlphaFoldDB" id="A0AAF0PZV9"/>
<dbReference type="GO" id="GO:0004144">
    <property type="term" value="F:diacylglycerol O-acyltransferase activity"/>
    <property type="evidence" value="ECO:0007669"/>
    <property type="project" value="UniProtKB-EC"/>
</dbReference>
<organism evidence="14 15">
    <name type="scientific">Solanum verrucosum</name>
    <dbReference type="NCBI Taxonomy" id="315347"/>
    <lineage>
        <taxon>Eukaryota</taxon>
        <taxon>Viridiplantae</taxon>
        <taxon>Streptophyta</taxon>
        <taxon>Embryophyta</taxon>
        <taxon>Tracheophyta</taxon>
        <taxon>Spermatophyta</taxon>
        <taxon>Magnoliopsida</taxon>
        <taxon>eudicotyledons</taxon>
        <taxon>Gunneridae</taxon>
        <taxon>Pentapetalae</taxon>
        <taxon>asterids</taxon>
        <taxon>lamiids</taxon>
        <taxon>Solanales</taxon>
        <taxon>Solanaceae</taxon>
        <taxon>Solanoideae</taxon>
        <taxon>Solaneae</taxon>
        <taxon>Solanum</taxon>
    </lineage>
</organism>
<keyword evidence="11" id="KW-1133">Transmembrane helix</keyword>
<keyword evidence="11" id="KW-0812">Transmembrane</keyword>
<dbReference type="GO" id="GO:0019432">
    <property type="term" value="P:triglyceride biosynthetic process"/>
    <property type="evidence" value="ECO:0007669"/>
    <property type="project" value="TreeGrafter"/>
</dbReference>
<dbReference type="PANTHER" id="PTHR31650:SF28">
    <property type="entry name" value="O-ACYLTRANSFERASE WSD1-LIKE ISOFORM X1"/>
    <property type="match status" value="1"/>
</dbReference>
<evidence type="ECO:0000256" key="11">
    <source>
        <dbReference type="SAM" id="Phobius"/>
    </source>
</evidence>
<comment type="subcellular location">
    <subcellularLocation>
        <location evidence="1">Cell membrane</location>
        <topology evidence="1">Single-pass membrane protein</topology>
    </subcellularLocation>
    <subcellularLocation>
        <location evidence="2">Endoplasmic reticulum membrane</location>
    </subcellularLocation>
</comment>
<feature type="domain" description="O-acyltransferase WSD1-like N-terminal" evidence="12">
    <location>
        <begin position="83"/>
        <end position="282"/>
    </location>
</feature>
<name>A0AAF0PZV9_SOLVR</name>
<comment type="similarity">
    <text evidence="8">In the N-terminal section; belongs to the long-chain O-acyltransferase family.</text>
</comment>
<dbReference type="GO" id="GO:0005789">
    <property type="term" value="C:endoplasmic reticulum membrane"/>
    <property type="evidence" value="ECO:0007669"/>
    <property type="project" value="UniProtKB-SubCell"/>
</dbReference>
<dbReference type="InterPro" id="IPR004255">
    <property type="entry name" value="O-acyltransferase_WSD1_N"/>
</dbReference>
<sequence length="495" mass="55446">MECGGEKMVLKPIRTSKKLGDEEEAILLSPGSRMFHEPNYNIHIIAIMGWKIPLDINSLKAQIPSKLLKHPRFSSLQVMDESGEMRWVPTTVNIDDHVIVPQLDIINNSNMDTDKLVEQYLSNLSTTTIDISKPLWDIHILNVKTSHAEATSIFRFHHSLGDGIALMSLLLSCFRKTSDPTSLPTLPVSSKNKSNSKNIRSLIWQYIVKLWLFIRLLFNTVVDVLLFIATALFLKDSQSPFTVAKGFNKNHSTGQRFIYRTVSLDDIKFIKNATNATINDVILGITQAALSRYINRKYDVEGKMKEQMRCRATVLVNLRPALGVQAVAEMIEKNAIVIQGNCFGFVIIPLDIAQLQNPLDYVHKAKISMDRKKRSLESQCTFYILQLFLNLFGFKGATKLAKRVPSQTTLAFSNVAGPLEEVSFSGHPLAFLAPTCYGQPTGLMVHACSYAKKLTFAITVDEGMISDPNQLGDDFVNSFISINEAALSKFRTKVD</sequence>
<dbReference type="SUPFAM" id="SSF52777">
    <property type="entry name" value="CoA-dependent acyltransferases"/>
    <property type="match status" value="1"/>
</dbReference>
<dbReference type="Pfam" id="PF06974">
    <property type="entry name" value="WS_DGAT_C"/>
    <property type="match status" value="1"/>
</dbReference>
<evidence type="ECO:0000256" key="2">
    <source>
        <dbReference type="ARBA" id="ARBA00004586"/>
    </source>
</evidence>
<gene>
    <name evidence="14" type="ORF">MTR67_004961</name>
</gene>
<evidence type="ECO:0000256" key="7">
    <source>
        <dbReference type="ARBA" id="ARBA00023315"/>
    </source>
</evidence>
<keyword evidence="7" id="KW-0012">Acyltransferase</keyword>
<dbReference type="InterPro" id="IPR009721">
    <property type="entry name" value="O-acyltransferase_WSD1_C"/>
</dbReference>
<evidence type="ECO:0000259" key="12">
    <source>
        <dbReference type="Pfam" id="PF03007"/>
    </source>
</evidence>
<comment type="catalytic activity">
    <reaction evidence="10">
        <text>an acyl-CoA + a 1,2-diacyl-sn-glycerol = a triacyl-sn-glycerol + CoA</text>
        <dbReference type="Rhea" id="RHEA:10868"/>
        <dbReference type="ChEBI" id="CHEBI:17815"/>
        <dbReference type="ChEBI" id="CHEBI:57287"/>
        <dbReference type="ChEBI" id="CHEBI:58342"/>
        <dbReference type="ChEBI" id="CHEBI:64615"/>
        <dbReference type="EC" id="2.3.1.20"/>
    </reaction>
</comment>
<comment type="pathway">
    <text evidence="3">Glycerolipid metabolism; triacylglycerol biosynthesis.</text>
</comment>